<dbReference type="Gene3D" id="3.30.43.10">
    <property type="entry name" value="Uridine Diphospho-n-acetylenolpyruvylglucosamine Reductase, domain 2"/>
    <property type="match status" value="1"/>
</dbReference>
<evidence type="ECO:0000313" key="5">
    <source>
        <dbReference type="EMBL" id="MFH6982115.1"/>
    </source>
</evidence>
<comment type="caution">
    <text evidence="5">The sequence shown here is derived from an EMBL/GenBank/DDBJ whole genome shotgun (WGS) entry which is preliminary data.</text>
</comment>
<dbReference type="SUPFAM" id="SSF56176">
    <property type="entry name" value="FAD-binding/transporter-associated domain-like"/>
    <property type="match status" value="1"/>
</dbReference>
<dbReference type="EMBL" id="JBIPKE010000009">
    <property type="protein sequence ID" value="MFH6982115.1"/>
    <property type="molecule type" value="Genomic_DNA"/>
</dbReference>
<dbReference type="PROSITE" id="PS51387">
    <property type="entry name" value="FAD_PCMH"/>
    <property type="match status" value="1"/>
</dbReference>
<dbReference type="InterPro" id="IPR006094">
    <property type="entry name" value="Oxid_FAD_bind_N"/>
</dbReference>
<gene>
    <name evidence="5" type="ORF">ACHKAR_01630</name>
</gene>
<name>A0ABW7N500_9BACT</name>
<dbReference type="PANTHER" id="PTHR11748">
    <property type="entry name" value="D-LACTATE DEHYDROGENASE"/>
    <property type="match status" value="1"/>
</dbReference>
<keyword evidence="3" id="KW-0274">FAD</keyword>
<dbReference type="InterPro" id="IPR016166">
    <property type="entry name" value="FAD-bd_PCMH"/>
</dbReference>
<keyword evidence="6" id="KW-1185">Reference proteome</keyword>
<dbReference type="Gene3D" id="3.30.465.10">
    <property type="match status" value="1"/>
</dbReference>
<organism evidence="5 6">
    <name type="scientific">Marinoscillum luteum</name>
    <dbReference type="NCBI Taxonomy" id="861051"/>
    <lineage>
        <taxon>Bacteria</taxon>
        <taxon>Pseudomonadati</taxon>
        <taxon>Bacteroidota</taxon>
        <taxon>Cytophagia</taxon>
        <taxon>Cytophagales</taxon>
        <taxon>Reichenbachiellaceae</taxon>
        <taxon>Marinoscillum</taxon>
    </lineage>
</organism>
<dbReference type="Proteomes" id="UP001610063">
    <property type="component" value="Unassembled WGS sequence"/>
</dbReference>
<dbReference type="InterPro" id="IPR016167">
    <property type="entry name" value="FAD-bd_PCMH_sub1"/>
</dbReference>
<dbReference type="Pfam" id="PF01565">
    <property type="entry name" value="FAD_binding_4"/>
    <property type="match status" value="1"/>
</dbReference>
<evidence type="ECO:0000256" key="3">
    <source>
        <dbReference type="ARBA" id="ARBA00022827"/>
    </source>
</evidence>
<protein>
    <submittedName>
        <fullName evidence="5">FAD-binding oxidoreductase</fullName>
    </submittedName>
</protein>
<sequence length="469" mass="52580">MTSPTSYQQNITEFPVRDIEKIHLPKDLEALKTILLQADKSGRPVYPISTGHNWGLGSRMPVNDADIIDLKHLNRIIEVNRELRYARVEPGVTQQQLYDYLEVHAPELMLNVTGSDSGSSILGNIIDRGSGKSGHRAEDLRELTVMLADGQLIGTGFGELQSSQGSFYKYGLGPDLTHLFTQSNYAIVTEAVVNLRVKQPFNLYLAVLDKSGLKGFLNKMAELVAQELVGYSLEIDSQNDPKIYELFEWGMDFNDKWFAWFVVTGHEEVLPAKHSVVTKALSSLVAELKTYPSSDDHSSSTPPVRVRIDRYHGQPNDHSLLATARKFGVELSGMEVNLDLYPQIPGFRCVLPVIPFTGASSDIIQYLESFSLARGLDPAISIIALNDYSLEVFVRVYFDRSDQSAISQAGTWARDLLSELKQQGIYPYRLDIENMAPYLQELKNPYTLLQCQLKNLFDPNNIIAPGRYS</sequence>
<reference evidence="5 6" key="1">
    <citation type="journal article" date="2013" name="Int. J. Syst. Evol. Microbiol.">
        <title>Marinoscillum luteum sp. nov., isolated from marine sediment.</title>
        <authorList>
            <person name="Cha I.T."/>
            <person name="Park S.J."/>
            <person name="Kim S.J."/>
            <person name="Kim J.G."/>
            <person name="Jung M.Y."/>
            <person name="Shin K.S."/>
            <person name="Kwon K.K."/>
            <person name="Yang S.H."/>
            <person name="Seo Y.S."/>
            <person name="Rhee S.K."/>
        </authorList>
    </citation>
    <scope>NUCLEOTIDE SEQUENCE [LARGE SCALE GENOMIC DNA]</scope>
    <source>
        <strain evidence="5 6">KCTC 23939</strain>
    </source>
</reference>
<feature type="domain" description="FAD-binding PCMH-type" evidence="4">
    <location>
        <begin position="14"/>
        <end position="198"/>
    </location>
</feature>
<comment type="similarity">
    <text evidence="1">Belongs to the FAD-binding oxidoreductase/transferase type 4 family.</text>
</comment>
<keyword evidence="2" id="KW-0285">Flavoprotein</keyword>
<evidence type="ECO:0000256" key="2">
    <source>
        <dbReference type="ARBA" id="ARBA00022630"/>
    </source>
</evidence>
<dbReference type="PANTHER" id="PTHR11748:SF111">
    <property type="entry name" value="D-LACTATE DEHYDROGENASE, MITOCHONDRIAL-RELATED"/>
    <property type="match status" value="1"/>
</dbReference>
<evidence type="ECO:0000256" key="1">
    <source>
        <dbReference type="ARBA" id="ARBA00008000"/>
    </source>
</evidence>
<evidence type="ECO:0000259" key="4">
    <source>
        <dbReference type="PROSITE" id="PS51387"/>
    </source>
</evidence>
<dbReference type="InterPro" id="IPR016164">
    <property type="entry name" value="FAD-linked_Oxase-like_C"/>
</dbReference>
<evidence type="ECO:0000313" key="6">
    <source>
        <dbReference type="Proteomes" id="UP001610063"/>
    </source>
</evidence>
<dbReference type="RefSeq" id="WP_395415898.1">
    <property type="nucleotide sequence ID" value="NZ_JBIPKE010000009.1"/>
</dbReference>
<dbReference type="InterPro" id="IPR036318">
    <property type="entry name" value="FAD-bd_PCMH-like_sf"/>
</dbReference>
<dbReference type="InterPro" id="IPR016169">
    <property type="entry name" value="FAD-bd_PCMH_sub2"/>
</dbReference>
<dbReference type="InterPro" id="IPR016170">
    <property type="entry name" value="Cytok_DH_C_sf"/>
</dbReference>
<dbReference type="Gene3D" id="3.40.462.10">
    <property type="entry name" value="FAD-linked oxidases, C-terminal domain"/>
    <property type="match status" value="1"/>
</dbReference>
<dbReference type="SUPFAM" id="SSF55103">
    <property type="entry name" value="FAD-linked oxidases, C-terminal domain"/>
    <property type="match status" value="1"/>
</dbReference>
<proteinExistence type="inferred from homology"/>
<accession>A0ABW7N500</accession>